<reference evidence="1 2" key="2">
    <citation type="submission" date="2020-08" db="EMBL/GenBank/DDBJ databases">
        <authorList>
            <person name="Ueki A."/>
            <person name="Tonouchi A."/>
        </authorList>
    </citation>
    <scope>NUCLEOTIDE SEQUENCE [LARGE SCALE GENOMIC DNA]</scope>
    <source>
        <strain evidence="1 2">CTTW</strain>
    </source>
</reference>
<evidence type="ECO:0008006" key="3">
    <source>
        <dbReference type="Google" id="ProtNLM"/>
    </source>
</evidence>
<evidence type="ECO:0000313" key="2">
    <source>
        <dbReference type="Proteomes" id="UP000515703"/>
    </source>
</evidence>
<sequence>MLNIKIRLEEEKDFRKVEEITRSAFSYPGRVERGGIGCPFEHWMVHVLREEDGITDLSYFAEGDNMIVGHIIYSNARVETTDGYIVQVLWRW</sequence>
<gene>
    <name evidence="1" type="ORF">bsdcttw_37560</name>
</gene>
<reference evidence="1 2" key="1">
    <citation type="submission" date="2020-08" db="EMBL/GenBank/DDBJ databases">
        <title>Draft genome sequencing of an Anaerocolumna strain isolated from anoxic soil subjected to BSD treatment.</title>
        <authorList>
            <person name="Uek A."/>
            <person name="Tonouchi A."/>
        </authorList>
    </citation>
    <scope>NUCLEOTIDE SEQUENCE [LARGE SCALE GENOMIC DNA]</scope>
    <source>
        <strain evidence="1 2">CTTW</strain>
    </source>
</reference>
<dbReference type="EMBL" id="AP023368">
    <property type="protein sequence ID" value="BCK00716.1"/>
    <property type="molecule type" value="Genomic_DNA"/>
</dbReference>
<evidence type="ECO:0000313" key="1">
    <source>
        <dbReference type="EMBL" id="BCK00716.1"/>
    </source>
</evidence>
<protein>
    <recommendedName>
        <fullName evidence="3">N-acetyltransferase domain-containing protein</fullName>
    </recommendedName>
</protein>
<dbReference type="KEGG" id="acht:bsdcttw_37560"/>
<accession>A0A7I8DUG3</accession>
<dbReference type="Proteomes" id="UP000515703">
    <property type="component" value="Chromosome"/>
</dbReference>
<dbReference type="RefSeq" id="WP_185256362.1">
    <property type="nucleotide sequence ID" value="NZ_AP023368.1"/>
</dbReference>
<dbReference type="AlphaFoldDB" id="A0A7I8DUG3"/>
<dbReference type="SUPFAM" id="SSF55729">
    <property type="entry name" value="Acyl-CoA N-acyltransferases (Nat)"/>
    <property type="match status" value="1"/>
</dbReference>
<name>A0A7I8DUG3_9FIRM</name>
<keyword evidence="2" id="KW-1185">Reference proteome</keyword>
<organism evidence="1 2">
    <name type="scientific">Anaerocolumna chitinilytica</name>
    <dbReference type="NCBI Taxonomy" id="1727145"/>
    <lineage>
        <taxon>Bacteria</taxon>
        <taxon>Bacillati</taxon>
        <taxon>Bacillota</taxon>
        <taxon>Clostridia</taxon>
        <taxon>Lachnospirales</taxon>
        <taxon>Lachnospiraceae</taxon>
        <taxon>Anaerocolumna</taxon>
    </lineage>
</organism>
<proteinExistence type="predicted"/>
<dbReference type="Gene3D" id="3.40.630.30">
    <property type="match status" value="1"/>
</dbReference>
<dbReference type="InterPro" id="IPR016181">
    <property type="entry name" value="Acyl_CoA_acyltransferase"/>
</dbReference>